<dbReference type="InterPro" id="IPR000536">
    <property type="entry name" value="Nucl_hrmn_rcpt_lig-bd"/>
</dbReference>
<feature type="region of interest" description="Disordered" evidence="13">
    <location>
        <begin position="1"/>
        <end position="20"/>
    </location>
</feature>
<keyword evidence="11" id="KW-0675">Receptor</keyword>
<dbReference type="Ensembl" id="ENSORLT00015014183.1">
    <property type="protein sequence ID" value="ENSORLP00015021974.1"/>
    <property type="gene ID" value="ENSORLG00015000008.1"/>
</dbReference>
<dbReference type="SUPFAM" id="SSF48508">
    <property type="entry name" value="Nuclear receptor ligand-binding domain"/>
    <property type="match status" value="1"/>
</dbReference>
<keyword evidence="5" id="KW-0479">Metal-binding</keyword>
<feature type="region of interest" description="Disordered" evidence="13">
    <location>
        <begin position="339"/>
        <end position="363"/>
    </location>
</feature>
<evidence type="ECO:0000256" key="7">
    <source>
        <dbReference type="ARBA" id="ARBA00022833"/>
    </source>
</evidence>
<dbReference type="SUPFAM" id="SSF57716">
    <property type="entry name" value="Glucocorticoid receptor-like (DNA-binding domain)"/>
    <property type="match status" value="1"/>
</dbReference>
<dbReference type="InterPro" id="IPR001723">
    <property type="entry name" value="Nuclear_hrmn_rcpt"/>
</dbReference>
<dbReference type="GO" id="GO:0004879">
    <property type="term" value="F:nuclear receptor activity"/>
    <property type="evidence" value="ECO:0007669"/>
    <property type="project" value="InterPro"/>
</dbReference>
<evidence type="ECO:0000259" key="15">
    <source>
        <dbReference type="PROSITE" id="PS51843"/>
    </source>
</evidence>
<dbReference type="Proteomes" id="UP000265200">
    <property type="component" value="Chromosome 21"/>
</dbReference>
<dbReference type="InterPro" id="IPR001628">
    <property type="entry name" value="Znf_hrmn_rcpt"/>
</dbReference>
<dbReference type="AlphaFoldDB" id="A0A3P9IPZ7"/>
<evidence type="ECO:0000256" key="3">
    <source>
        <dbReference type="ARBA" id="ARBA00019630"/>
    </source>
</evidence>
<dbReference type="PANTHER" id="PTHR24085:SF0">
    <property type="entry name" value="NUCLEAR RECEPTOR SUBFAMILY 4 GROUP A MEMBER 2"/>
    <property type="match status" value="1"/>
</dbReference>
<dbReference type="InterPro" id="IPR003070">
    <property type="entry name" value="NR4A1-3"/>
</dbReference>
<evidence type="ECO:0000256" key="2">
    <source>
        <dbReference type="ARBA" id="ARBA00004496"/>
    </source>
</evidence>
<evidence type="ECO:0000256" key="13">
    <source>
        <dbReference type="SAM" id="MobiDB-lite"/>
    </source>
</evidence>
<dbReference type="Pfam" id="PF00105">
    <property type="entry name" value="zf-C4"/>
    <property type="match status" value="1"/>
</dbReference>
<dbReference type="CDD" id="cd06969">
    <property type="entry name" value="NR_DBD_NGFI-B"/>
    <property type="match status" value="1"/>
</dbReference>
<evidence type="ECO:0000313" key="17">
    <source>
        <dbReference type="Proteomes" id="UP000265200"/>
    </source>
</evidence>
<feature type="compositionally biased region" description="Pro residues" evidence="13">
    <location>
        <begin position="354"/>
        <end position="363"/>
    </location>
</feature>
<dbReference type="PANTHER" id="PTHR24085">
    <property type="entry name" value="NUCLEAR HORMONE RECEPTOR"/>
    <property type="match status" value="1"/>
</dbReference>
<keyword evidence="9" id="KW-0238">DNA-binding</keyword>
<evidence type="ECO:0000256" key="5">
    <source>
        <dbReference type="ARBA" id="ARBA00022723"/>
    </source>
</evidence>
<name>A0A3P9IPZ7_ORYLA</name>
<keyword evidence="8" id="KW-0805">Transcription regulation</keyword>
<keyword evidence="10" id="KW-0804">Transcription</keyword>
<accession>A0A3P9IPZ7</accession>
<sequence>MPCVQAQYGSSPQGASPASQSYSYHTAGEYSCDFLTPEFVKFSMDLTNTEITATTSLPSFSTFMDNYNTGYDVKPPCLYQMPHSGEQSSIKVEDIQMHSYHQQSHLPPQSEEMIAHTGPMYFKPSSPHAPSTPNFQVQPNHMWEDPGSLHSFHQNYVAATSHMMEQRKTPVSRLSLFSFKQSPPGTPVSSCQMRFDGPLHVSMTHDNPGAHRGLDGQSFAVPSAIRKQAGLAFPHSLQLSHGHQLVDSQVPSPPSRGSPSNEGLCAVCGDNAACQHYGVRTCEGCKGFFKRTVQKNAKYVCLANKNCPVDKRRRNRCQFCRFQKCLVVGMVREVVRTDNLKGRRGRLPSKPKSPQEPSPPSPPVSLISALVRAHVDSNPSMSALDYSRFQANPDYQMTGDNTQHIQQFYDLLTGSMEIIRGWAEKIPASLLLALLAWVDAIVEFSSNLQSLNIDISAFSCIAALAMVTERHGLKEPKRVEDLQNKIVNCLKDQVTFNSGGLNRPNYLSKLLGKLPELRTLCTQGLQRIFYLKLEDLVPPPAIIDKLFLDTLPF</sequence>
<dbReference type="PRINTS" id="PR01284">
    <property type="entry name" value="NUCLEARECPTR"/>
</dbReference>
<feature type="domain" description="NR LBD" evidence="15">
    <location>
        <begin position="1"/>
        <end position="550"/>
    </location>
</feature>
<evidence type="ECO:0000256" key="9">
    <source>
        <dbReference type="ARBA" id="ARBA00023125"/>
    </source>
</evidence>
<keyword evidence="7" id="KW-0862">Zinc</keyword>
<evidence type="ECO:0000313" key="16">
    <source>
        <dbReference type="Ensembl" id="ENSORLP00015021974.1"/>
    </source>
</evidence>
<dbReference type="InterPro" id="IPR035500">
    <property type="entry name" value="NHR-like_dom_sf"/>
</dbReference>
<proteinExistence type="predicted"/>
<dbReference type="FunFam" id="3.30.50.10:FF:000009">
    <property type="entry name" value="nuclear receptor subfamily 4 group A member 2"/>
    <property type="match status" value="1"/>
</dbReference>
<dbReference type="PRINTS" id="PR00398">
    <property type="entry name" value="STRDHORMONER"/>
</dbReference>
<evidence type="ECO:0000256" key="1">
    <source>
        <dbReference type="ARBA" id="ARBA00004123"/>
    </source>
</evidence>
<dbReference type="PRINTS" id="PR00047">
    <property type="entry name" value="STROIDFINGER"/>
</dbReference>
<dbReference type="GO" id="GO:0043565">
    <property type="term" value="F:sequence-specific DNA binding"/>
    <property type="evidence" value="ECO:0007669"/>
    <property type="project" value="InterPro"/>
</dbReference>
<evidence type="ECO:0000256" key="8">
    <source>
        <dbReference type="ARBA" id="ARBA00023015"/>
    </source>
</evidence>
<reference evidence="16 17" key="2">
    <citation type="submission" date="2017-04" db="EMBL/GenBank/DDBJ databases">
        <title>CpG methylation of centromeres and impact of large insertions on vertebrate speciation.</title>
        <authorList>
            <person name="Ichikawa K."/>
            <person name="Yoshimura J."/>
            <person name="Morishita S."/>
        </authorList>
    </citation>
    <scope>NUCLEOTIDE SEQUENCE</scope>
    <source>
        <strain evidence="16 17">HSOK</strain>
    </source>
</reference>
<evidence type="ECO:0000256" key="10">
    <source>
        <dbReference type="ARBA" id="ARBA00023163"/>
    </source>
</evidence>
<comment type="subcellular location">
    <subcellularLocation>
        <location evidence="2">Cytoplasm</location>
    </subcellularLocation>
    <subcellularLocation>
        <location evidence="1">Nucleus</location>
    </subcellularLocation>
</comment>
<evidence type="ECO:0000256" key="4">
    <source>
        <dbReference type="ARBA" id="ARBA00022490"/>
    </source>
</evidence>
<organism evidence="16 17">
    <name type="scientific">Oryzias latipes</name>
    <name type="common">Japanese rice fish</name>
    <name type="synonym">Japanese killifish</name>
    <dbReference type="NCBI Taxonomy" id="8090"/>
    <lineage>
        <taxon>Eukaryota</taxon>
        <taxon>Metazoa</taxon>
        <taxon>Chordata</taxon>
        <taxon>Craniata</taxon>
        <taxon>Vertebrata</taxon>
        <taxon>Euteleostomi</taxon>
        <taxon>Actinopterygii</taxon>
        <taxon>Neopterygii</taxon>
        <taxon>Teleostei</taxon>
        <taxon>Neoteleostei</taxon>
        <taxon>Acanthomorphata</taxon>
        <taxon>Ovalentaria</taxon>
        <taxon>Atherinomorphae</taxon>
        <taxon>Beloniformes</taxon>
        <taxon>Adrianichthyidae</taxon>
        <taxon>Oryziinae</taxon>
        <taxon>Oryzias</taxon>
    </lineage>
</organism>
<keyword evidence="4" id="KW-0963">Cytoplasm</keyword>
<protein>
    <recommendedName>
        <fullName evidence="3">Nuclear receptor subfamily 4 group A member 2</fullName>
    </recommendedName>
</protein>
<dbReference type="InterPro" id="IPR013088">
    <property type="entry name" value="Znf_NHR/GATA"/>
</dbReference>
<evidence type="ECO:0000256" key="11">
    <source>
        <dbReference type="ARBA" id="ARBA00023170"/>
    </source>
</evidence>
<evidence type="ECO:0000256" key="6">
    <source>
        <dbReference type="ARBA" id="ARBA00022771"/>
    </source>
</evidence>
<dbReference type="Pfam" id="PF00104">
    <property type="entry name" value="Hormone_recep"/>
    <property type="match status" value="1"/>
</dbReference>
<dbReference type="GO" id="GO:0008270">
    <property type="term" value="F:zinc ion binding"/>
    <property type="evidence" value="ECO:0007669"/>
    <property type="project" value="UniProtKB-KW"/>
</dbReference>
<reference key="1">
    <citation type="journal article" date="2007" name="Nature">
        <title>The medaka draft genome and insights into vertebrate genome evolution.</title>
        <authorList>
            <person name="Kasahara M."/>
            <person name="Naruse K."/>
            <person name="Sasaki S."/>
            <person name="Nakatani Y."/>
            <person name="Qu W."/>
            <person name="Ahsan B."/>
            <person name="Yamada T."/>
            <person name="Nagayasu Y."/>
            <person name="Doi K."/>
            <person name="Kasai Y."/>
            <person name="Jindo T."/>
            <person name="Kobayashi D."/>
            <person name="Shimada A."/>
            <person name="Toyoda A."/>
            <person name="Kuroki Y."/>
            <person name="Fujiyama A."/>
            <person name="Sasaki T."/>
            <person name="Shimizu A."/>
            <person name="Asakawa S."/>
            <person name="Shimizu N."/>
            <person name="Hashimoto S."/>
            <person name="Yang J."/>
            <person name="Lee Y."/>
            <person name="Matsushima K."/>
            <person name="Sugano S."/>
            <person name="Sakaizumi M."/>
            <person name="Narita T."/>
            <person name="Ohishi K."/>
            <person name="Haga S."/>
            <person name="Ohta F."/>
            <person name="Nomoto H."/>
            <person name="Nogata K."/>
            <person name="Morishita T."/>
            <person name="Endo T."/>
            <person name="Shin-I T."/>
            <person name="Takeda H."/>
            <person name="Morishita S."/>
            <person name="Kohara Y."/>
        </authorList>
    </citation>
    <scope>NUCLEOTIDE SEQUENCE [LARGE SCALE GENOMIC DNA]</scope>
    <source>
        <strain>Hd-rR</strain>
    </source>
</reference>
<keyword evidence="12" id="KW-0539">Nucleus</keyword>
<dbReference type="PRINTS" id="PR01287">
    <property type="entry name" value="NURRNUCRCPTR"/>
</dbReference>
<dbReference type="Gene3D" id="3.30.50.10">
    <property type="entry name" value="Erythroid Transcription Factor GATA-1, subunit A"/>
    <property type="match status" value="1"/>
</dbReference>
<reference evidence="16" key="3">
    <citation type="submission" date="2025-08" db="UniProtKB">
        <authorList>
            <consortium name="Ensembl"/>
        </authorList>
    </citation>
    <scope>IDENTIFICATION</scope>
    <source>
        <strain evidence="16">HSOK</strain>
    </source>
</reference>
<dbReference type="GO" id="GO:0005634">
    <property type="term" value="C:nucleus"/>
    <property type="evidence" value="ECO:0007669"/>
    <property type="project" value="UniProtKB-SubCell"/>
</dbReference>
<dbReference type="Gene3D" id="1.10.565.10">
    <property type="entry name" value="Retinoid X Receptor"/>
    <property type="match status" value="2"/>
</dbReference>
<evidence type="ECO:0000256" key="12">
    <source>
        <dbReference type="ARBA" id="ARBA00023242"/>
    </source>
</evidence>
<dbReference type="PROSITE" id="PS51030">
    <property type="entry name" value="NUCLEAR_REC_DBD_2"/>
    <property type="match status" value="1"/>
</dbReference>
<evidence type="ECO:0000259" key="14">
    <source>
        <dbReference type="PROSITE" id="PS51030"/>
    </source>
</evidence>
<dbReference type="SMART" id="SM00399">
    <property type="entry name" value="ZnF_C4"/>
    <property type="match status" value="1"/>
</dbReference>
<dbReference type="PROSITE" id="PS51843">
    <property type="entry name" value="NR_LBD"/>
    <property type="match status" value="1"/>
</dbReference>
<feature type="compositionally biased region" description="Low complexity" evidence="13">
    <location>
        <begin position="8"/>
        <end position="20"/>
    </location>
</feature>
<reference evidence="16" key="4">
    <citation type="submission" date="2025-09" db="UniProtKB">
        <authorList>
            <consortium name="Ensembl"/>
        </authorList>
    </citation>
    <scope>IDENTIFICATION</scope>
    <source>
        <strain evidence="16">HSOK</strain>
    </source>
</reference>
<dbReference type="GO" id="GO:0005737">
    <property type="term" value="C:cytoplasm"/>
    <property type="evidence" value="ECO:0007669"/>
    <property type="project" value="UniProtKB-SubCell"/>
</dbReference>
<dbReference type="PROSITE" id="PS00031">
    <property type="entry name" value="NUCLEAR_REC_DBD_1"/>
    <property type="match status" value="1"/>
</dbReference>
<dbReference type="InterPro" id="IPR003073">
    <property type="entry name" value="NR4A2"/>
</dbReference>
<keyword evidence="6" id="KW-0863">Zinc-finger</keyword>
<feature type="domain" description="Nuclear receptor" evidence="14">
    <location>
        <begin position="262"/>
        <end position="337"/>
    </location>
</feature>